<sequence>MTLKPDLKYADLQACCVCLGFRDEDTYKVDADAAASIRSILRYLRNESVSCDIRRELGTLKILTSDLIPLLKVSRADPILFDLVIRLMVGLTQPAVVCFRNEIPTDRDLYAAFLKVDTILKEYKYAFADEKLFRVLAECVEDLLNKTPEQLAIAGAPVTDIDPNARHNRFGGTFELLNTQSISSRPLIYHHDVTVPLRRSLLTCVETSAIDQVNLDLGKRIRRKACNRKPLIEREFRRRSVLCVQLFLQKFCWQFLRNCYNLLMRAARDAILRQSTQANDETYYLWSMQFFMAFCRLYRFRPQYLSESLNASVFNWVYTLSMGYREALLSDRRGGARNQSALQWSRRLALAVSACRQFLLCLQEMFNPSKEEVWRKSFNNRGGGNEEDDEGETLEAREHRLGVQKQVAESLMCNKHILRC</sequence>
<evidence type="ECO:0000256" key="3">
    <source>
        <dbReference type="ARBA" id="ARBA00023306"/>
    </source>
</evidence>
<keyword evidence="3" id="KW-0131">Cell cycle</keyword>
<evidence type="ECO:0000256" key="2">
    <source>
        <dbReference type="ARBA" id="ARBA00023242"/>
    </source>
</evidence>
<name>A0A0R3XAZ1_HYDTA</name>
<dbReference type="GO" id="GO:0000076">
    <property type="term" value="P:DNA replication checkpoint signaling"/>
    <property type="evidence" value="ECO:0007669"/>
    <property type="project" value="TreeGrafter"/>
</dbReference>
<evidence type="ECO:0000259" key="4">
    <source>
        <dbReference type="Pfam" id="PF04821"/>
    </source>
</evidence>
<dbReference type="PANTHER" id="PTHR22940:SF4">
    <property type="entry name" value="PROTEIN TIMELESS HOMOLOG"/>
    <property type="match status" value="1"/>
</dbReference>
<evidence type="ECO:0000313" key="7">
    <source>
        <dbReference type="WBParaSite" id="TTAC_0001071801-mRNA-1"/>
    </source>
</evidence>
<dbReference type="EMBL" id="UYWX01022079">
    <property type="protein sequence ID" value="VDM35681.1"/>
    <property type="molecule type" value="Genomic_DNA"/>
</dbReference>
<keyword evidence="6" id="KW-1185">Reference proteome</keyword>
<dbReference type="OrthoDB" id="310853at2759"/>
<accession>A0A0R3XAZ1</accession>
<evidence type="ECO:0000313" key="5">
    <source>
        <dbReference type="EMBL" id="VDM35681.1"/>
    </source>
</evidence>
<dbReference type="GO" id="GO:0003677">
    <property type="term" value="F:DNA binding"/>
    <property type="evidence" value="ECO:0007669"/>
    <property type="project" value="TreeGrafter"/>
</dbReference>
<dbReference type="PANTHER" id="PTHR22940">
    <property type="entry name" value="TIMEOUT/TIMELESS-2"/>
    <property type="match status" value="1"/>
</dbReference>
<reference evidence="5 6" key="2">
    <citation type="submission" date="2018-11" db="EMBL/GenBank/DDBJ databases">
        <authorList>
            <consortium name="Pathogen Informatics"/>
        </authorList>
    </citation>
    <scope>NUCLEOTIDE SEQUENCE [LARGE SCALE GENOMIC DNA]</scope>
</reference>
<dbReference type="Proteomes" id="UP000274429">
    <property type="component" value="Unassembled WGS sequence"/>
</dbReference>
<protein>
    <submittedName>
        <fullName evidence="7">TIMELESS domain-containing protein</fullName>
    </submittedName>
</protein>
<dbReference type="GO" id="GO:0031298">
    <property type="term" value="C:replication fork protection complex"/>
    <property type="evidence" value="ECO:0007669"/>
    <property type="project" value="TreeGrafter"/>
</dbReference>
<dbReference type="GO" id="GO:0006281">
    <property type="term" value="P:DNA repair"/>
    <property type="evidence" value="ECO:0007669"/>
    <property type="project" value="TreeGrafter"/>
</dbReference>
<dbReference type="Pfam" id="PF04821">
    <property type="entry name" value="TIMELESS"/>
    <property type="match status" value="1"/>
</dbReference>
<organism evidence="7">
    <name type="scientific">Hydatigena taeniaeformis</name>
    <name type="common">Feline tapeworm</name>
    <name type="synonym">Taenia taeniaeformis</name>
    <dbReference type="NCBI Taxonomy" id="6205"/>
    <lineage>
        <taxon>Eukaryota</taxon>
        <taxon>Metazoa</taxon>
        <taxon>Spiralia</taxon>
        <taxon>Lophotrochozoa</taxon>
        <taxon>Platyhelminthes</taxon>
        <taxon>Cestoda</taxon>
        <taxon>Eucestoda</taxon>
        <taxon>Cyclophyllidea</taxon>
        <taxon>Taeniidae</taxon>
        <taxon>Hydatigera</taxon>
    </lineage>
</organism>
<keyword evidence="2" id="KW-0539">Nucleus</keyword>
<evidence type="ECO:0000256" key="1">
    <source>
        <dbReference type="ARBA" id="ARBA00004123"/>
    </source>
</evidence>
<dbReference type="STRING" id="6205.A0A0R3XAZ1"/>
<dbReference type="AlphaFoldDB" id="A0A0R3XAZ1"/>
<dbReference type="WBParaSite" id="TTAC_0001071801-mRNA-1">
    <property type="protein sequence ID" value="TTAC_0001071801-mRNA-1"/>
    <property type="gene ID" value="TTAC_0001071801"/>
</dbReference>
<proteinExistence type="predicted"/>
<dbReference type="InterPro" id="IPR006906">
    <property type="entry name" value="Timeless_N"/>
</dbReference>
<gene>
    <name evidence="5" type="ORF">TTAC_LOCUS10701</name>
</gene>
<dbReference type="GO" id="GO:0043111">
    <property type="term" value="P:replication fork arrest"/>
    <property type="evidence" value="ECO:0007669"/>
    <property type="project" value="TreeGrafter"/>
</dbReference>
<feature type="domain" description="Timeless N-terminal" evidence="4">
    <location>
        <begin position="26"/>
        <end position="149"/>
    </location>
</feature>
<dbReference type="InterPro" id="IPR044998">
    <property type="entry name" value="Timeless"/>
</dbReference>
<reference evidence="7" key="1">
    <citation type="submission" date="2017-02" db="UniProtKB">
        <authorList>
            <consortium name="WormBaseParasite"/>
        </authorList>
    </citation>
    <scope>IDENTIFICATION</scope>
</reference>
<comment type="subcellular location">
    <subcellularLocation>
        <location evidence="1">Nucleus</location>
    </subcellularLocation>
</comment>
<evidence type="ECO:0000313" key="6">
    <source>
        <dbReference type="Proteomes" id="UP000274429"/>
    </source>
</evidence>